<proteinExistence type="predicted"/>
<evidence type="ECO:0000313" key="2">
    <source>
        <dbReference type="EMBL" id="CEM26634.1"/>
    </source>
</evidence>
<reference evidence="2" key="1">
    <citation type="submission" date="2014-11" db="EMBL/GenBank/DDBJ databases">
        <authorList>
            <person name="Otto D Thomas"/>
            <person name="Naeem Raeece"/>
        </authorList>
    </citation>
    <scope>NUCLEOTIDE SEQUENCE</scope>
</reference>
<evidence type="ECO:0000256" key="1">
    <source>
        <dbReference type="SAM" id="MobiDB-lite"/>
    </source>
</evidence>
<feature type="region of interest" description="Disordered" evidence="1">
    <location>
        <begin position="124"/>
        <end position="177"/>
    </location>
</feature>
<sequence>EFVFRLWFRPFVKEGQVFGSLALQIAHVDEVSAANGPGRGIHKRGAASENLNIEMTSAIFVASGSGGWLRLSNKLAFWEFSSKVNSSKWCVCNEVTKPVQSFSEWARESTRGDLRIGICVAVSSDDQSSDDGFSDFSRESDPSEDDEEALCDQEGRWECDTETRKRGPEAEVETGTEPFVLLSQKERPGFKLVRRECSRRVW</sequence>
<feature type="compositionally biased region" description="Acidic residues" evidence="1">
    <location>
        <begin position="142"/>
        <end position="151"/>
    </location>
</feature>
<dbReference type="AlphaFoldDB" id="A0A0G4GBY7"/>
<name>A0A0G4GBY7_9ALVE</name>
<feature type="compositionally biased region" description="Basic and acidic residues" evidence="1">
    <location>
        <begin position="153"/>
        <end position="169"/>
    </location>
</feature>
<organism evidence="2">
    <name type="scientific">Chromera velia CCMP2878</name>
    <dbReference type="NCBI Taxonomy" id="1169474"/>
    <lineage>
        <taxon>Eukaryota</taxon>
        <taxon>Sar</taxon>
        <taxon>Alveolata</taxon>
        <taxon>Colpodellida</taxon>
        <taxon>Chromeraceae</taxon>
        <taxon>Chromera</taxon>
    </lineage>
</organism>
<dbReference type="EMBL" id="CDMZ01001070">
    <property type="protein sequence ID" value="CEM26634.1"/>
    <property type="molecule type" value="Genomic_DNA"/>
</dbReference>
<feature type="non-terminal residue" evidence="2">
    <location>
        <position position="1"/>
    </location>
</feature>
<protein>
    <submittedName>
        <fullName evidence="2">Uncharacterized protein</fullName>
    </submittedName>
</protein>
<accession>A0A0G4GBY7</accession>
<gene>
    <name evidence="2" type="ORF">Cvel_4477</name>
</gene>
<dbReference type="VEuPathDB" id="CryptoDB:Cvel_4477"/>